<evidence type="ECO:0000259" key="4">
    <source>
        <dbReference type="Pfam" id="PF00501"/>
    </source>
</evidence>
<organism evidence="5 6">
    <name type="scientific">Alicyclobacillus fastidiosus</name>
    <dbReference type="NCBI Taxonomy" id="392011"/>
    <lineage>
        <taxon>Bacteria</taxon>
        <taxon>Bacillati</taxon>
        <taxon>Bacillota</taxon>
        <taxon>Bacilli</taxon>
        <taxon>Bacillales</taxon>
        <taxon>Alicyclobacillaceae</taxon>
        <taxon>Alicyclobacillus</taxon>
    </lineage>
</organism>
<keyword evidence="6" id="KW-1185">Reference proteome</keyword>
<dbReference type="InterPro" id="IPR020845">
    <property type="entry name" value="AMP-binding_CS"/>
</dbReference>
<dbReference type="PANTHER" id="PTHR43272:SF33">
    <property type="entry name" value="AMP-BINDING DOMAIN-CONTAINING PROTEIN-RELATED"/>
    <property type="match status" value="1"/>
</dbReference>
<dbReference type="Gene3D" id="3.40.50.12780">
    <property type="entry name" value="N-terminal domain of ligase-like"/>
    <property type="match status" value="1"/>
</dbReference>
<dbReference type="InterPro" id="IPR000873">
    <property type="entry name" value="AMP-dep_synth/lig_dom"/>
</dbReference>
<dbReference type="InterPro" id="IPR042099">
    <property type="entry name" value="ANL_N_sf"/>
</dbReference>
<protein>
    <submittedName>
        <fullName evidence="5">Long-chain fatty acid--CoA ligase</fullName>
    </submittedName>
</protein>
<proteinExistence type="predicted"/>
<keyword evidence="5" id="KW-0436">Ligase</keyword>
<dbReference type="GO" id="GO:0016874">
    <property type="term" value="F:ligase activity"/>
    <property type="evidence" value="ECO:0007669"/>
    <property type="project" value="UniProtKB-KW"/>
</dbReference>
<gene>
    <name evidence="5" type="ORF">KKP3000_003605</name>
</gene>
<evidence type="ECO:0000313" key="6">
    <source>
        <dbReference type="Proteomes" id="UP001579974"/>
    </source>
</evidence>
<dbReference type="PROSITE" id="PS00455">
    <property type="entry name" value="AMP_BINDING"/>
    <property type="match status" value="1"/>
</dbReference>
<dbReference type="PANTHER" id="PTHR43272">
    <property type="entry name" value="LONG-CHAIN-FATTY-ACID--COA LIGASE"/>
    <property type="match status" value="1"/>
</dbReference>
<evidence type="ECO:0000256" key="3">
    <source>
        <dbReference type="SAM" id="MobiDB-lite"/>
    </source>
</evidence>
<dbReference type="SUPFAM" id="SSF56801">
    <property type="entry name" value="Acetyl-CoA synthetase-like"/>
    <property type="match status" value="1"/>
</dbReference>
<feature type="compositionally biased region" description="Basic and acidic residues" evidence="3">
    <location>
        <begin position="602"/>
        <end position="611"/>
    </location>
</feature>
<feature type="domain" description="AMP-dependent synthetase/ligase" evidence="4">
    <location>
        <begin position="10"/>
        <end position="398"/>
    </location>
</feature>
<dbReference type="CDD" id="cd05907">
    <property type="entry name" value="VL_LC_FACS_like"/>
    <property type="match status" value="1"/>
</dbReference>
<name>A0ABV5AD58_9BACL</name>
<reference evidence="5 6" key="1">
    <citation type="journal article" date="2024" name="Int. J. Mol. Sci.">
        <title>Exploration of Alicyclobacillus spp. Genome in Search of Antibiotic Resistance.</title>
        <authorList>
            <person name="Bucka-Kolendo J."/>
            <person name="Kiousi D.E."/>
            <person name="Dekowska A."/>
            <person name="Mikolajczuk-Szczyrba A."/>
            <person name="Karadedos D.M."/>
            <person name="Michael P."/>
            <person name="Galanis A."/>
            <person name="Sokolowska B."/>
        </authorList>
    </citation>
    <scope>NUCLEOTIDE SEQUENCE [LARGE SCALE GENOMIC DNA]</scope>
    <source>
        <strain evidence="5 6">KKP 3000</strain>
    </source>
</reference>
<feature type="region of interest" description="Disordered" evidence="3">
    <location>
        <begin position="596"/>
        <end position="618"/>
    </location>
</feature>
<accession>A0ABV5AD58</accession>
<dbReference type="RefSeq" id="WP_275473783.1">
    <property type="nucleotide sequence ID" value="NZ_CP162940.1"/>
</dbReference>
<dbReference type="EMBL" id="JBDXSU010000005">
    <property type="protein sequence ID" value="MFB5190160.1"/>
    <property type="molecule type" value="Genomic_DNA"/>
</dbReference>
<dbReference type="Pfam" id="PF00501">
    <property type="entry name" value="AMP-binding"/>
    <property type="match status" value="1"/>
</dbReference>
<evidence type="ECO:0000256" key="2">
    <source>
        <dbReference type="ARBA" id="ARBA00022840"/>
    </source>
</evidence>
<keyword evidence="2" id="KW-0067">ATP-binding</keyword>
<comment type="caution">
    <text evidence="5">The sequence shown here is derived from an EMBL/GenBank/DDBJ whole genome shotgun (WGS) entry which is preliminary data.</text>
</comment>
<dbReference type="Proteomes" id="UP001579974">
    <property type="component" value="Unassembled WGS sequence"/>
</dbReference>
<dbReference type="Pfam" id="PF23562">
    <property type="entry name" value="AMP-binding_C_3"/>
    <property type="match status" value="1"/>
</dbReference>
<evidence type="ECO:0000256" key="1">
    <source>
        <dbReference type="ARBA" id="ARBA00022741"/>
    </source>
</evidence>
<evidence type="ECO:0000313" key="5">
    <source>
        <dbReference type="EMBL" id="MFB5190160.1"/>
    </source>
</evidence>
<sequence>MNVVQLLHASVVRDPSHACLKFKRDGQYETLTYAEVWQRILRFASALQHLGVQPGDSVAIMAETSPAWMICDFAILSLGAVVVPVYPSLPPAEAAYILQNADAAYFIADHAAMVADLEGAWPHSLRAVIVLNGDTTASSKPVYEFSSLLEDDTYSPVDPAVIDRIPTDSLATIVHTSGTSGRPKGVMLSHRNITSNLEACLAVTPVHRDDVTLSYLPLSHILERTVGHYCVLTAGATIAYAEGIEHIQENLREVSPTLLVTVPRLLEKVYTGIQQKVERAPRPIRHLLRSSARHSPLRRTLANALVYTKLRAVFGGRMRGIISGGAGLAQSIAAFYQEAGIPVCEGYGMTETAPVIAVNRLDDIHPGTVGRPLPNVEVLLAADGELLVRGPNVMRGYYHDPLSTDEAIDREGWLHTGDIAAIEGGYVRIVERKKHLIVLATGKNVSPFPIENAISLSPYIADAVLVGDERKYVTCLLVPDFAALSSKASQSGLGESDFSNWLNHPDIRRLLQREVQTAVAQFTEFERPKRALLIASPFSLDSGELTPTLKVKAKLVTQKYQTAIDQMYEGIGYLDIYGSPELGLEQGAAHVESDVVDPPLQRARDDGERELSAPAEKRRRPTRWMWTTVASLVVACALCGVAAAKVHVPKSLDLLGTIRNVHHNNDQINLENRNIVDGMNTVKNLSSLTPQMAGQLSTLDAGLIQQNHTLQQLTDLSEQEIGLSHQFGSVAASLHRDLSSISQTTSQQSNSVSAMRDTAATLASRAAAMEKTNQQMAQKLQQATGTTQQISTEVP</sequence>
<keyword evidence="1" id="KW-0547">Nucleotide-binding</keyword>